<feature type="domain" description="J" evidence="9">
    <location>
        <begin position="213"/>
        <end position="277"/>
    </location>
</feature>
<dbReference type="GO" id="GO:0051087">
    <property type="term" value="F:protein-folding chaperone binding"/>
    <property type="evidence" value="ECO:0007669"/>
    <property type="project" value="InterPro"/>
</dbReference>
<feature type="transmembrane region" description="Helical" evidence="8">
    <location>
        <begin position="7"/>
        <end position="32"/>
    </location>
</feature>
<feature type="topological domain" description="Cytoplasmic" evidence="7">
    <location>
        <begin position="31"/>
        <end position="277"/>
    </location>
</feature>
<dbReference type="Gene3D" id="1.10.287.110">
    <property type="entry name" value="DnaJ domain"/>
    <property type="match status" value="1"/>
</dbReference>
<keyword evidence="4 7" id="KW-1133">Transmembrane helix</keyword>
<evidence type="ECO:0000256" key="1">
    <source>
        <dbReference type="ARBA" id="ARBA00022475"/>
    </source>
</evidence>
<dbReference type="PANTHER" id="PTHR24074">
    <property type="entry name" value="CO-CHAPERONE PROTEIN DJLA"/>
    <property type="match status" value="1"/>
</dbReference>
<keyword evidence="6 7" id="KW-0143">Chaperone</keyword>
<dbReference type="InterPro" id="IPR029024">
    <property type="entry name" value="TerB-like"/>
</dbReference>
<accession>A0A8J6M1F4</accession>
<dbReference type="Proteomes" id="UP000601768">
    <property type="component" value="Unassembled WGS sequence"/>
</dbReference>
<dbReference type="SMART" id="SM00271">
    <property type="entry name" value="DnaJ"/>
    <property type="match status" value="1"/>
</dbReference>
<dbReference type="Gene3D" id="1.10.3680.10">
    <property type="entry name" value="TerB-like"/>
    <property type="match status" value="1"/>
</dbReference>
<evidence type="ECO:0000256" key="7">
    <source>
        <dbReference type="HAMAP-Rule" id="MF_01153"/>
    </source>
</evidence>
<dbReference type="InterPro" id="IPR050817">
    <property type="entry name" value="DjlA_DnaK_co-chaperone"/>
</dbReference>
<dbReference type="PRINTS" id="PR00625">
    <property type="entry name" value="JDOMAIN"/>
</dbReference>
<evidence type="ECO:0000256" key="8">
    <source>
        <dbReference type="SAM" id="Phobius"/>
    </source>
</evidence>
<dbReference type="SUPFAM" id="SSF46565">
    <property type="entry name" value="Chaperone J-domain"/>
    <property type="match status" value="1"/>
</dbReference>
<dbReference type="InterPro" id="IPR036869">
    <property type="entry name" value="J_dom_sf"/>
</dbReference>
<name>A0A8J6M1F4_9ALTE</name>
<keyword evidence="3 7" id="KW-0812">Transmembrane</keyword>
<dbReference type="HAMAP" id="MF_01153">
    <property type="entry name" value="DjlA"/>
    <property type="match status" value="1"/>
</dbReference>
<evidence type="ECO:0000256" key="5">
    <source>
        <dbReference type="ARBA" id="ARBA00023136"/>
    </source>
</evidence>
<dbReference type="RefSeq" id="WP_186505868.1">
    <property type="nucleotide sequence ID" value="NZ_JACNEP010000003.1"/>
</dbReference>
<evidence type="ECO:0000256" key="4">
    <source>
        <dbReference type="ARBA" id="ARBA00022989"/>
    </source>
</evidence>
<dbReference type="CDD" id="cd07316">
    <property type="entry name" value="terB_like_DjlA"/>
    <property type="match status" value="1"/>
</dbReference>
<dbReference type="InterPro" id="IPR007791">
    <property type="entry name" value="DjlA_N"/>
</dbReference>
<keyword evidence="2 7" id="KW-0997">Cell inner membrane</keyword>
<dbReference type="EMBL" id="JACNEP010000003">
    <property type="protein sequence ID" value="MBC3765397.1"/>
    <property type="molecule type" value="Genomic_DNA"/>
</dbReference>
<keyword evidence="5 7" id="KW-0472">Membrane</keyword>
<evidence type="ECO:0000256" key="6">
    <source>
        <dbReference type="ARBA" id="ARBA00023186"/>
    </source>
</evidence>
<evidence type="ECO:0000313" key="11">
    <source>
        <dbReference type="Proteomes" id="UP000601768"/>
    </source>
</evidence>
<organism evidence="10 11">
    <name type="scientific">Neptunicella marina</name>
    <dbReference type="NCBI Taxonomy" id="2125989"/>
    <lineage>
        <taxon>Bacteria</taxon>
        <taxon>Pseudomonadati</taxon>
        <taxon>Pseudomonadota</taxon>
        <taxon>Gammaproteobacteria</taxon>
        <taxon>Alteromonadales</taxon>
        <taxon>Alteromonadaceae</taxon>
        <taxon>Neptunicella</taxon>
    </lineage>
</organism>
<dbReference type="AlphaFoldDB" id="A0A8J6M1F4"/>
<dbReference type="Pfam" id="PF00226">
    <property type="entry name" value="DnaJ"/>
    <property type="match status" value="1"/>
</dbReference>
<evidence type="ECO:0000256" key="2">
    <source>
        <dbReference type="ARBA" id="ARBA00022519"/>
    </source>
</evidence>
<dbReference type="InterPro" id="IPR023749">
    <property type="entry name" value="DjlA"/>
</dbReference>
<dbReference type="SUPFAM" id="SSF158682">
    <property type="entry name" value="TerB-like"/>
    <property type="match status" value="1"/>
</dbReference>
<dbReference type="GO" id="GO:0005886">
    <property type="term" value="C:plasma membrane"/>
    <property type="evidence" value="ECO:0007669"/>
    <property type="project" value="UniProtKB-SubCell"/>
</dbReference>
<evidence type="ECO:0000259" key="9">
    <source>
        <dbReference type="PROSITE" id="PS50076"/>
    </source>
</evidence>
<protein>
    <recommendedName>
        <fullName evidence="7">Co-chaperone protein DjlA</fullName>
    </recommendedName>
</protein>
<comment type="subcellular location">
    <subcellularLocation>
        <location evidence="7">Cell inner membrane</location>
        <topology evidence="7">Single-pass type III membrane protein</topology>
    </subcellularLocation>
</comment>
<sequence length="277" mass="31104">MRIWGRILGTLFGFMFARIPGAIIGFVVGHLFDKGYSQDFDQMGGFGRFFGQANDMRKQAIFFHALFSLMGHVAKANGRVTKDEINMASQLMDQMNLEGEVRREAQQAFNEGKAADFPVSDILQEFKQSCHGRRDIMQVFLEILIQAAFADGQVQKEEQVVLEKAARALGFRNNELLYLISIYEAELRFRQGRSSGHGRQKASSYSTKDSLSDAYKILGVSASDSMGDIKKAYRKLMSENHPDKLVSKGLPKQALEIAKNKAQDIQAAYELIKSKRG</sequence>
<gene>
    <name evidence="7 10" type="primary">djlA</name>
    <name evidence="10" type="ORF">H8B19_05880</name>
</gene>
<comment type="function">
    <text evidence="7">Regulatory DnaK co-chaperone. Direct interaction between DnaK and DjlA is needed for the induction of the wcaABCDE operon, involved in the synthesis of a colanic acid polysaccharide capsule, possibly through activation of the RcsB/RcsC phosphotransfer signaling pathway. The colanic acid capsule may help the bacterium survive conditions outside the host.</text>
</comment>
<feature type="topological domain" description="Periplasmic" evidence="7">
    <location>
        <begin position="1"/>
        <end position="6"/>
    </location>
</feature>
<evidence type="ECO:0000313" key="10">
    <source>
        <dbReference type="EMBL" id="MBC3765397.1"/>
    </source>
</evidence>
<reference evidence="10" key="1">
    <citation type="journal article" date="2018" name="Int. J. Syst. Evol. Microbiol.">
        <title>Neptunicella marina gen. nov., sp. nov., isolated from surface seawater.</title>
        <authorList>
            <person name="Liu X."/>
            <person name="Lai Q."/>
            <person name="Du Y."/>
            <person name="Zhang X."/>
            <person name="Liu Z."/>
            <person name="Sun F."/>
            <person name="Shao Z."/>
        </authorList>
    </citation>
    <scope>NUCLEOTIDE SEQUENCE</scope>
    <source>
        <strain evidence="10">S27-2</strain>
    </source>
</reference>
<dbReference type="CDD" id="cd06257">
    <property type="entry name" value="DnaJ"/>
    <property type="match status" value="1"/>
</dbReference>
<keyword evidence="1 7" id="KW-1003">Cell membrane</keyword>
<dbReference type="PROSITE" id="PS50076">
    <property type="entry name" value="DNAJ_2"/>
    <property type="match status" value="1"/>
</dbReference>
<reference evidence="10" key="2">
    <citation type="submission" date="2020-08" db="EMBL/GenBank/DDBJ databases">
        <authorList>
            <person name="Lai Q."/>
        </authorList>
    </citation>
    <scope>NUCLEOTIDE SEQUENCE</scope>
    <source>
        <strain evidence="10">S27-2</strain>
    </source>
</reference>
<comment type="domain">
    <text evidence="7">The transmembrane domain is a dimerization domain.</text>
</comment>
<comment type="subunit">
    <text evidence="7">Homodimer.</text>
</comment>
<proteinExistence type="inferred from homology"/>
<dbReference type="Pfam" id="PF05099">
    <property type="entry name" value="TerB"/>
    <property type="match status" value="1"/>
</dbReference>
<comment type="caution">
    <text evidence="10">The sequence shown here is derived from an EMBL/GenBank/DDBJ whole genome shotgun (WGS) entry which is preliminary data.</text>
</comment>
<dbReference type="InterPro" id="IPR001623">
    <property type="entry name" value="DnaJ_domain"/>
</dbReference>
<evidence type="ECO:0000256" key="3">
    <source>
        <dbReference type="ARBA" id="ARBA00022692"/>
    </source>
</evidence>
<dbReference type="NCBIfam" id="NF006948">
    <property type="entry name" value="PRK09430.1"/>
    <property type="match status" value="1"/>
</dbReference>
<keyword evidence="11" id="KW-1185">Reference proteome</keyword>